<feature type="region of interest" description="Disordered" evidence="2">
    <location>
        <begin position="47"/>
        <end position="108"/>
    </location>
</feature>
<gene>
    <name evidence="3" type="ORF">BN1046_01491</name>
</gene>
<dbReference type="EMBL" id="HG977197">
    <property type="protein sequence ID" value="CDP80548.1"/>
    <property type="molecule type" value="Genomic_DNA"/>
</dbReference>
<keyword evidence="1" id="KW-0175">Coiled coil</keyword>
<evidence type="ECO:0000313" key="3">
    <source>
        <dbReference type="EMBL" id="CDP80548.1"/>
    </source>
</evidence>
<reference evidence="3" key="2">
    <citation type="submission" date="2014-05" db="EMBL/GenBank/DDBJ databases">
        <title>Genome sequencing of Bartonella spp. isolated from human blood.</title>
        <authorList>
            <person name="Raoult D."/>
        </authorList>
    </citation>
    <scope>NUCLEOTIDE SEQUENCE</scope>
    <source>
        <strain evidence="3">MVT06</strain>
    </source>
</reference>
<evidence type="ECO:0008006" key="4">
    <source>
        <dbReference type="Google" id="ProtNLM"/>
    </source>
</evidence>
<reference evidence="3" key="1">
    <citation type="submission" date="2013-11" db="EMBL/GenBank/DDBJ databases">
        <authorList>
            <person name="GENOMES U."/>
        </authorList>
    </citation>
    <scope>NUCLEOTIDE SEQUENCE</scope>
    <source>
        <strain evidence="3">MVT06</strain>
    </source>
</reference>
<accession>A0A024LTL9</accession>
<organism evidence="3">
    <name type="scientific">Bartonella schoenbuchensis</name>
    <dbReference type="NCBI Taxonomy" id="165694"/>
    <lineage>
        <taxon>Bacteria</taxon>
        <taxon>Pseudomonadati</taxon>
        <taxon>Pseudomonadota</taxon>
        <taxon>Alphaproteobacteria</taxon>
        <taxon>Hyphomicrobiales</taxon>
        <taxon>Bartonellaceae</taxon>
        <taxon>Bartonella</taxon>
    </lineage>
</organism>
<dbReference type="AlphaFoldDB" id="A0A024LTL9"/>
<protein>
    <recommendedName>
        <fullName evidence="4">Flagellar motility protein MotE, a chaperone for MotC folding</fullName>
    </recommendedName>
</protein>
<feature type="coiled-coil region" evidence="1">
    <location>
        <begin position="123"/>
        <end position="157"/>
    </location>
</feature>
<sequence length="251" mass="27499">MIKLQFYSSWFYVAVLIVCGAGKGYAQDALDLSPEPMFIFASVTDPAQKSAPAPSPAKKVKSANRLDQAKAPTKAPTKAPATISTTTPADSASEIKASPVSSTQGLSKKDTEEVERFCDNIGSQAADARFQLQRQQLQQLRDQIDERVKTLEEKRREYEVWLEKRNEFLSMAEDSLVEIISKMRPDAAAAQLALMSDLVAASLVLKLSPKISSAIMNELPPEKSAELTQILVSAQQTSSKKKQAQQVIDPK</sequence>
<feature type="compositionally biased region" description="Low complexity" evidence="2">
    <location>
        <begin position="69"/>
        <end position="92"/>
    </location>
</feature>
<dbReference type="SUPFAM" id="SSF158791">
    <property type="entry name" value="MgtE N-terminal domain-like"/>
    <property type="match status" value="1"/>
</dbReference>
<name>A0A024LTL9_9HYPH</name>
<proteinExistence type="predicted"/>
<evidence type="ECO:0000256" key="1">
    <source>
        <dbReference type="SAM" id="Coils"/>
    </source>
</evidence>
<evidence type="ECO:0000256" key="2">
    <source>
        <dbReference type="SAM" id="MobiDB-lite"/>
    </source>
</evidence>